<evidence type="ECO:0000259" key="6">
    <source>
        <dbReference type="Pfam" id="PF01345"/>
    </source>
</evidence>
<dbReference type="Proteomes" id="UP000298246">
    <property type="component" value="Unassembled WGS sequence"/>
</dbReference>
<dbReference type="PANTHER" id="PTHR23303:SF15">
    <property type="entry name" value="COLOSSIN-A"/>
    <property type="match status" value="1"/>
</dbReference>
<dbReference type="InterPro" id="IPR001434">
    <property type="entry name" value="OmcB-like_DUF11"/>
</dbReference>
<dbReference type="GO" id="GO:0005576">
    <property type="term" value="C:extracellular region"/>
    <property type="evidence" value="ECO:0007669"/>
    <property type="project" value="UniProtKB-SubCell"/>
</dbReference>
<dbReference type="EMBL" id="MYFO01000049">
    <property type="protein sequence ID" value="TFE83437.1"/>
    <property type="molecule type" value="Genomic_DNA"/>
</dbReference>
<evidence type="ECO:0008006" key="10">
    <source>
        <dbReference type="Google" id="ProtNLM"/>
    </source>
</evidence>
<dbReference type="NCBIfam" id="TIGR04226">
    <property type="entry name" value="RrgB_K2N_iso_D2"/>
    <property type="match status" value="1"/>
</dbReference>
<dbReference type="Pfam" id="PF17963">
    <property type="entry name" value="Big_9"/>
    <property type="match status" value="1"/>
</dbReference>
<dbReference type="InterPro" id="IPR026466">
    <property type="entry name" value="Fim_isopep_form_D2_dom"/>
</dbReference>
<dbReference type="OrthoDB" id="2056845at2"/>
<keyword evidence="9" id="KW-1185">Reference proteome</keyword>
<keyword evidence="5" id="KW-0472">Membrane</keyword>
<keyword evidence="5" id="KW-1133">Transmembrane helix</keyword>
<comment type="caution">
    <text evidence="8">The sequence shown here is derived from an EMBL/GenBank/DDBJ whole genome shotgun (WGS) entry which is preliminary data.</text>
</comment>
<feature type="domain" description="SD-repeat containing protein B" evidence="7">
    <location>
        <begin position="1731"/>
        <end position="1844"/>
    </location>
</feature>
<feature type="domain" description="SD-repeat containing protein B" evidence="7">
    <location>
        <begin position="1609"/>
        <end position="1727"/>
    </location>
</feature>
<feature type="region of interest" description="Disordered" evidence="4">
    <location>
        <begin position="1333"/>
        <end position="1358"/>
    </location>
</feature>
<keyword evidence="2" id="KW-0964">Secreted</keyword>
<dbReference type="Pfam" id="PF01345">
    <property type="entry name" value="DUF11"/>
    <property type="match status" value="2"/>
</dbReference>
<evidence type="ECO:0000256" key="1">
    <source>
        <dbReference type="ARBA" id="ARBA00004613"/>
    </source>
</evidence>
<evidence type="ECO:0000313" key="9">
    <source>
        <dbReference type="Proteomes" id="UP000298246"/>
    </source>
</evidence>
<evidence type="ECO:0000256" key="3">
    <source>
        <dbReference type="ARBA" id="ARBA00022729"/>
    </source>
</evidence>
<feature type="domain" description="SD-repeat containing protein B" evidence="7">
    <location>
        <begin position="1493"/>
        <end position="1605"/>
    </location>
</feature>
<dbReference type="Gene3D" id="2.60.40.3440">
    <property type="match status" value="1"/>
</dbReference>
<protein>
    <recommendedName>
        <fullName evidence="10">DUF11 domain-containing protein</fullName>
    </recommendedName>
</protein>
<feature type="domain" description="SD-repeat containing protein B" evidence="7">
    <location>
        <begin position="1135"/>
        <end position="1253"/>
    </location>
</feature>
<evidence type="ECO:0000259" key="7">
    <source>
        <dbReference type="Pfam" id="PF17210"/>
    </source>
</evidence>
<dbReference type="Gene3D" id="2.60.40.10">
    <property type="entry name" value="Immunoglobulins"/>
    <property type="match status" value="10"/>
</dbReference>
<feature type="domain" description="SD-repeat containing protein B" evidence="7">
    <location>
        <begin position="1377"/>
        <end position="1489"/>
    </location>
</feature>
<evidence type="ECO:0000256" key="5">
    <source>
        <dbReference type="SAM" id="Phobius"/>
    </source>
</evidence>
<feature type="domain" description="DUF11" evidence="6">
    <location>
        <begin position="217"/>
        <end position="328"/>
    </location>
</feature>
<keyword evidence="5" id="KW-0812">Transmembrane</keyword>
<feature type="domain" description="SD-repeat containing protein B" evidence="7">
    <location>
        <begin position="1851"/>
        <end position="1963"/>
    </location>
</feature>
<evidence type="ECO:0000256" key="2">
    <source>
        <dbReference type="ARBA" id="ARBA00022525"/>
    </source>
</evidence>
<gene>
    <name evidence="8" type="ORF">B5M42_22920</name>
</gene>
<evidence type="ECO:0000256" key="4">
    <source>
        <dbReference type="SAM" id="MobiDB-lite"/>
    </source>
</evidence>
<feature type="transmembrane region" description="Helical" evidence="5">
    <location>
        <begin position="2260"/>
        <end position="2280"/>
    </location>
</feature>
<feature type="compositionally biased region" description="Low complexity" evidence="4">
    <location>
        <begin position="1808"/>
        <end position="1824"/>
    </location>
</feature>
<feature type="compositionally biased region" description="Pro residues" evidence="4">
    <location>
        <begin position="2095"/>
        <end position="2123"/>
    </location>
</feature>
<feature type="domain" description="SD-repeat containing protein B" evidence="7">
    <location>
        <begin position="1020"/>
        <end position="1131"/>
    </location>
</feature>
<name>A0A4Y8PS72_9BACL</name>
<keyword evidence="3" id="KW-0732">Signal</keyword>
<feature type="domain" description="SD-repeat containing protein B" evidence="7">
    <location>
        <begin position="1257"/>
        <end position="1370"/>
    </location>
</feature>
<organism evidence="8 9">
    <name type="scientific">Paenibacillus athensensis</name>
    <dbReference type="NCBI Taxonomy" id="1967502"/>
    <lineage>
        <taxon>Bacteria</taxon>
        <taxon>Bacillati</taxon>
        <taxon>Bacillota</taxon>
        <taxon>Bacilli</taxon>
        <taxon>Bacillales</taxon>
        <taxon>Paenibacillaceae</taxon>
        <taxon>Paenibacillus</taxon>
    </lineage>
</organism>
<feature type="domain" description="SD-repeat containing protein B" evidence="7">
    <location>
        <begin position="893"/>
        <end position="1015"/>
    </location>
</feature>
<feature type="domain" description="DUF11" evidence="6">
    <location>
        <begin position="75"/>
        <end position="185"/>
    </location>
</feature>
<dbReference type="Pfam" id="PF17210">
    <property type="entry name" value="SdrD_B"/>
    <property type="match status" value="10"/>
</dbReference>
<proteinExistence type="predicted"/>
<evidence type="ECO:0000313" key="8">
    <source>
        <dbReference type="EMBL" id="TFE83437.1"/>
    </source>
</evidence>
<dbReference type="NCBIfam" id="TIGR01451">
    <property type="entry name" value="B_ant_repeat"/>
    <property type="match status" value="2"/>
</dbReference>
<accession>A0A4Y8PS72</accession>
<dbReference type="PRINTS" id="PR01217">
    <property type="entry name" value="PRICHEXTENSN"/>
</dbReference>
<reference evidence="8 9" key="1">
    <citation type="submission" date="2017-03" db="EMBL/GenBank/DDBJ databases">
        <title>Isolation of Levoglucosan Utilizing Bacteria.</title>
        <authorList>
            <person name="Arya A.S."/>
        </authorList>
    </citation>
    <scope>NUCLEOTIDE SEQUENCE [LARGE SCALE GENOMIC DNA]</scope>
    <source>
        <strain evidence="8 9">MEC069</strain>
    </source>
</reference>
<feature type="region of interest" description="Disordered" evidence="4">
    <location>
        <begin position="1807"/>
        <end position="1826"/>
    </location>
</feature>
<dbReference type="InterPro" id="IPR013783">
    <property type="entry name" value="Ig-like_fold"/>
</dbReference>
<dbReference type="InterPro" id="IPR051417">
    <property type="entry name" value="SDr/BOS_complex"/>
</dbReference>
<dbReference type="Gene3D" id="2.60.40.740">
    <property type="match status" value="1"/>
</dbReference>
<sequence>MRRGCVGKSHTGPLMPVDLGELCMKRMRRLSRGRRRRRSALLRFSRRALALVLALSLINLPYFSILVSAAGAISLSLQKTVDKTTALPGETITYTIKYANPSTTDDAEHMVITDVLPAGLEYVGADTSVDVASVDTSTPGTVKFVMVHPLSAGKTGVLKLKTRFKPGTTLAGDTAQNTATAKADNSAVATATAPVVTAQVNAPDWSISKSKLLPAIDPTMDSPVTYRMTLQGNSAIGGTNIQNVRVVDTLPAGATFLSASGGGVYDSVYGSVAWDLPVLNAGQSVSYNVVLSYPGATFHAGDTVTNSVYAAGTDLSGASLMTNIATATHMLTGPTPGVYGIHKESRQASDEYAIGQTVAYKINGFGNQGNVDLDTFTVEDAIPDAIELAGVSTGSYTNNAGVNVTVQYQINGINTWHDWTGGVGLSTAADQSLNVSALGLAGSDYVSRVRWVFGAVPASFRIASDIQLQGTLLGVDHASAPVAVNDTITNTATLNASYGATPLSSSSSVTIKAVNPRPWIVAAKSVVGSASVREGDTVTYQLRIQNHPFATGDLTAPEIVDFFPEDKLDSYTVVGIDQSHATTPDAAPVATSYDKVIGADTFKAKLWTFANAVLKPGDYIDVTVRGTVKTGAPNGNFGNTMFATTTATNDYKGTTVDDTTDDRDNDGNTQKFVASTANVYVKFTGSLDSVKWVKGELDGVFTKYPANGETLPGGKAMYQLRVGNTNSNGPISNIVIIDKLPRIGDIGVVDTSARSSDWRPYLVNVVTGAGGAALDPQIKVYYSTTNTPDLGDISDPLNRTHHTGWSLTAPADITTVTALKFDFGNITLNPGESVTLEWDMRAPVHAPRNKIAWNSFGYGATYPDEGGPQAFLPSEPIKVGFLVQDPDPVGTGNLGDFIWKDTNADGIQDAGEDGINGVLVNLYKHGDYSTPYAYTRTFNDHVSGKPGYYAFPNLPADDYTVEFVMPAGYYLSPNDRGADDAKDSDFTLYDNASRTYRVNKTLAADETDMTLDAGIYTKGALGDLVWEDTNANGRQDGGEPGISGVTVELYDAADLSTLLQSTTTNASGKYSFTNLDPGHYQIKFLLPTGYKSTLKNQGNNTGDSDRDAVTGFSDTITLSSGETNNTIDAGFYLGEIGDLVWHDRNANGVQDAGEPGVSGVTVKLYDASDLTTALRTTTTDASGIYKFTSLLPGNYAVKFTRPGAYAYFSPSDQGANDAKDSDAVFAARTDGEAIVSGISLSDGGRDYSFDAGLFNPASLGDKVFLDVNKNGIQDIGEPGLAGITVKLYSASAPAVAIATTTTDAAGLYQFTNLDPGDYVVEWTVPAGYGVTAKDQGGSDALDSDADPATGRSDTVTLQSGDTNVSVDAGLYQLTNGTLGDLVWHDRNANGVQDAGEPGISGVTVELYDADTNALLNTATTDAGGHYLFTNLPLLANYKVKFLKPVGFKESPANAGGDDSADSDRDPVTGFSHTVSLLTVVNDLTVDAGFYQTAQLGDLVWEDTNANGRQGVGEPGISGVTVELYDASDLTTALQSTTTDISGNYSFTNLDPGSYKVKFIKPAGYKSTLLNQGDDAGDSDRDAATGFSDTIVLDSGETNNTVDAGFYLGEIGDLVWHDRNGNGVQDAGEPGIAGVTVTLYDASDLTTALRTTTTDASGLYAFTSLQPGQYALKFVRPGGYAYFSPVDQGADDAKDSDAAYTLRTDNEAWISSISLNEGERTYTYDAGLFNPASLGDTVFLDANSNGQQDPGESGLPNVTVKLYSAAAPAAAIATTVTDVWGQYGFANLEPGNYVVEWTVPAGYGVTAKDQGGSDALDSDADPLSGRSDTVTLQSGDNNLTVDAGLYELTNGTLGDFVWDDLNANGIQDAGEPGLPGVTVELYNANTNALLNTAVTDAGGQYLFTHLRLLNPYKVKFLKPAGFKESPAHAGADDSVDSDRDVVTGFSHTVSLLSVVNDLTVDAGFYQLARLGDLVFLDAKVNGIQDPGEKGVPNVPVSLYASGDLTTPLATTTTAADGSYLFDQLEPGSYVVEFAPAGRYVFTYKNFGPDRAVDSNANVNGRTDAITLQSGDDNRTIDAGIYIFTGGGSPPAIVPETPTPEPTPPAVTPTPAPTPPPGATPPGPGAPTATPAVTPTPVPSEPAPTPTPQAVKTGENTPVQGQIPLPPKTGEEEKPPVLTVIEEPANGTVQLADDGSWVYTPNEGFTGDDSFTVSVDDGDGGRSFQNVAVEVTPKNAQLGSKAASKPLASLVPKTGQADYSKLFLAGLILILAGLAVFGATYWRARRSK</sequence>
<dbReference type="PANTHER" id="PTHR23303">
    <property type="entry name" value="CARBOXYPEPTIDASE REGULATORY REGION-CONTAINING"/>
    <property type="match status" value="1"/>
</dbReference>
<comment type="subcellular location">
    <subcellularLocation>
        <location evidence="1">Secreted</location>
    </subcellularLocation>
</comment>
<feature type="compositionally biased region" description="Pro residues" evidence="4">
    <location>
        <begin position="2132"/>
        <end position="2145"/>
    </location>
</feature>
<feature type="domain" description="SD-repeat containing protein B" evidence="7">
    <location>
        <begin position="1968"/>
        <end position="2079"/>
    </location>
</feature>
<dbReference type="SUPFAM" id="SSF117074">
    <property type="entry name" value="Hypothetical protein PA1324"/>
    <property type="match status" value="10"/>
</dbReference>
<feature type="region of interest" description="Disordered" evidence="4">
    <location>
        <begin position="2085"/>
        <end position="2170"/>
    </location>
</feature>
<dbReference type="InterPro" id="IPR033764">
    <property type="entry name" value="Sdr_B"/>
</dbReference>
<dbReference type="InterPro" id="IPR047589">
    <property type="entry name" value="DUF11_rpt"/>
</dbReference>